<protein>
    <submittedName>
        <fullName evidence="1">STAS/SEC14 domain-containing protein</fullName>
    </submittedName>
</protein>
<keyword evidence="2" id="KW-1185">Reference proteome</keyword>
<accession>A0A345BXK2</accession>
<sequence length="36" mass="4186">MDRGKVSVKVGDYLPGVTTKNFDMDELEEAWAWLRK</sequence>
<dbReference type="AlphaFoldDB" id="A0A345BXK2"/>
<evidence type="ECO:0000313" key="1">
    <source>
        <dbReference type="EMBL" id="AXF55683.1"/>
    </source>
</evidence>
<organism evidence="1 2">
    <name type="scientific">Salicibibacter kimchii</name>
    <dbReference type="NCBI Taxonomy" id="2099786"/>
    <lineage>
        <taxon>Bacteria</taxon>
        <taxon>Bacillati</taxon>
        <taxon>Bacillota</taxon>
        <taxon>Bacilli</taxon>
        <taxon>Bacillales</taxon>
        <taxon>Bacillaceae</taxon>
        <taxon>Salicibibacter</taxon>
    </lineage>
</organism>
<dbReference type="Proteomes" id="UP000252100">
    <property type="component" value="Chromosome"/>
</dbReference>
<evidence type="ECO:0000313" key="2">
    <source>
        <dbReference type="Proteomes" id="UP000252100"/>
    </source>
</evidence>
<dbReference type="InterPro" id="IPR021866">
    <property type="entry name" value="SpoIIAA-like"/>
</dbReference>
<reference evidence="1 2" key="1">
    <citation type="journal article" date="2018" name="J. Microbiol.">
        <title>Salicibibacter kimchii gen. nov., sp. nov., a moderately halophilic and alkalitolerant bacterium in the family Bacillaceae, isolated from kimchi.</title>
        <authorList>
            <person name="Jang J.Y."/>
            <person name="Oh Y.J."/>
            <person name="Lim S.K."/>
            <person name="Park H.K."/>
            <person name="Lee C."/>
            <person name="Kim J.Y."/>
            <person name="Lee M.A."/>
            <person name="Choi H.J."/>
        </authorList>
    </citation>
    <scope>NUCLEOTIDE SEQUENCE [LARGE SCALE GENOMIC DNA]</scope>
    <source>
        <strain evidence="1 2">NKC1-1</strain>
    </source>
</reference>
<dbReference type="RefSeq" id="WP_114371782.1">
    <property type="nucleotide sequence ID" value="NZ_CP031092.1"/>
</dbReference>
<dbReference type="KEGG" id="rue:DT065_06365"/>
<dbReference type="Pfam" id="PF11964">
    <property type="entry name" value="SpoIIAA-like"/>
    <property type="match status" value="1"/>
</dbReference>
<dbReference type="EMBL" id="CP031092">
    <property type="protein sequence ID" value="AXF55683.1"/>
    <property type="molecule type" value="Genomic_DNA"/>
</dbReference>
<proteinExistence type="predicted"/>
<name>A0A345BXK2_9BACI</name>
<gene>
    <name evidence="1" type="ORF">DT065_06365</name>
</gene>